<reference evidence="2 3" key="1">
    <citation type="submission" date="2017-11" db="EMBL/GenBank/DDBJ databases">
        <title>Genomic Encyclopedia of Archaeal and Bacterial Type Strains, Phase II (KMG-II): From Individual Species to Whole Genera.</title>
        <authorList>
            <person name="Goeker M."/>
        </authorList>
    </citation>
    <scope>NUCLEOTIDE SEQUENCE [LARGE SCALE GENOMIC DNA]</scope>
    <source>
        <strain evidence="2 3">DSM 27763</strain>
    </source>
</reference>
<evidence type="ECO:0000313" key="3">
    <source>
        <dbReference type="Proteomes" id="UP000230842"/>
    </source>
</evidence>
<evidence type="ECO:0000259" key="1">
    <source>
        <dbReference type="PROSITE" id="PS51384"/>
    </source>
</evidence>
<dbReference type="Pfam" id="PF04954">
    <property type="entry name" value="SIP"/>
    <property type="match status" value="1"/>
</dbReference>
<dbReference type="InterPro" id="IPR017938">
    <property type="entry name" value="Riboflavin_synthase-like_b-brl"/>
</dbReference>
<dbReference type="InterPro" id="IPR007037">
    <property type="entry name" value="SIP_rossman_dom"/>
</dbReference>
<comment type="caution">
    <text evidence="2">The sequence shown here is derived from an EMBL/GenBank/DDBJ whole genome shotgun (WGS) entry which is preliminary data.</text>
</comment>
<dbReference type="CDD" id="cd06193">
    <property type="entry name" value="siderophore_interacting"/>
    <property type="match status" value="1"/>
</dbReference>
<dbReference type="OrthoDB" id="3291337at2"/>
<dbReference type="Gene3D" id="2.40.30.10">
    <property type="entry name" value="Translation factors"/>
    <property type="match status" value="1"/>
</dbReference>
<dbReference type="Pfam" id="PF08021">
    <property type="entry name" value="FAD_binding_9"/>
    <property type="match status" value="1"/>
</dbReference>
<accession>A0A2M9BH48</accession>
<dbReference type="InterPro" id="IPR013113">
    <property type="entry name" value="SIP_FAD-bd"/>
</dbReference>
<dbReference type="PANTHER" id="PTHR30157:SF0">
    <property type="entry name" value="NADPH-DEPENDENT FERRIC-CHELATE REDUCTASE"/>
    <property type="match status" value="1"/>
</dbReference>
<name>A0A2M9BH48_9ACTN</name>
<dbReference type="RefSeq" id="WP_100414616.1">
    <property type="nucleotide sequence ID" value="NZ_PGEZ01000001.1"/>
</dbReference>
<dbReference type="PANTHER" id="PTHR30157">
    <property type="entry name" value="FERRIC REDUCTASE, NADPH-DEPENDENT"/>
    <property type="match status" value="1"/>
</dbReference>
<organism evidence="2 3">
    <name type="scientific">Mumia flava</name>
    <dbReference type="NCBI Taxonomy" id="1348852"/>
    <lineage>
        <taxon>Bacteria</taxon>
        <taxon>Bacillati</taxon>
        <taxon>Actinomycetota</taxon>
        <taxon>Actinomycetes</taxon>
        <taxon>Propionibacteriales</taxon>
        <taxon>Nocardioidaceae</taxon>
        <taxon>Mumia</taxon>
    </lineage>
</organism>
<dbReference type="InterPro" id="IPR039261">
    <property type="entry name" value="FNR_nucleotide-bd"/>
</dbReference>
<gene>
    <name evidence="2" type="ORF">CLV56_1490</name>
</gene>
<feature type="domain" description="FAD-binding FR-type" evidence="1">
    <location>
        <begin position="17"/>
        <end position="144"/>
    </location>
</feature>
<keyword evidence="3" id="KW-1185">Reference proteome</keyword>
<evidence type="ECO:0000313" key="2">
    <source>
        <dbReference type="EMBL" id="PJJ57263.1"/>
    </source>
</evidence>
<dbReference type="InterPro" id="IPR017927">
    <property type="entry name" value="FAD-bd_FR_type"/>
</dbReference>
<dbReference type="PROSITE" id="PS51384">
    <property type="entry name" value="FAD_FR"/>
    <property type="match status" value="1"/>
</dbReference>
<dbReference type="EMBL" id="PGEZ01000001">
    <property type="protein sequence ID" value="PJJ57263.1"/>
    <property type="molecule type" value="Genomic_DNA"/>
</dbReference>
<dbReference type="InterPro" id="IPR039374">
    <property type="entry name" value="SIP_fam"/>
</dbReference>
<dbReference type="SUPFAM" id="SSF63380">
    <property type="entry name" value="Riboflavin synthase domain-like"/>
    <property type="match status" value="1"/>
</dbReference>
<protein>
    <submittedName>
        <fullName evidence="2">NADPH-dependent ferric siderophore reductase</fullName>
    </submittedName>
</protein>
<dbReference type="Gene3D" id="3.40.50.80">
    <property type="entry name" value="Nucleotide-binding domain of ferredoxin-NADP reductase (FNR) module"/>
    <property type="match status" value="1"/>
</dbReference>
<dbReference type="GO" id="GO:0016491">
    <property type="term" value="F:oxidoreductase activity"/>
    <property type="evidence" value="ECO:0007669"/>
    <property type="project" value="InterPro"/>
</dbReference>
<dbReference type="AlphaFoldDB" id="A0A2M9BH48"/>
<proteinExistence type="predicted"/>
<dbReference type="FunFam" id="2.40.30.10:FF:000131">
    <property type="entry name" value="NADPH-dependent ferric siderophore reductase"/>
    <property type="match status" value="1"/>
</dbReference>
<sequence length="281" mass="30622">MSVTAIDPPGSAADRKRYPLRFEVVSSEPITPHMQRVVLGSVQFDEFARRFGGYSDSYVKLVFLRDGVDYPDPLDMQFVRATFPADDLPVVRTYTLRTIDLEHARITIDFVVHGDTGVAGPWAASATPGDVIHLLGPGGAYVPDPVAPWHLLAGDEAALPAIQAALEAMPAGARVHAFVEVGGPEDEQPFTSEADVTLTWLHRGDAPAGTTTLIADAVRTDAWPAGAPQVFVHGESSLLKQLRSYLLHDRGVPREQLSLSGYWRRGESEEGFRAWKAQQQA</sequence>
<dbReference type="Proteomes" id="UP000230842">
    <property type="component" value="Unassembled WGS sequence"/>
</dbReference>